<evidence type="ECO:0000313" key="2">
    <source>
        <dbReference type="EMBL" id="KAF2070458.1"/>
    </source>
</evidence>
<dbReference type="Gene3D" id="3.40.1350.10">
    <property type="match status" value="1"/>
</dbReference>
<keyword evidence="1" id="KW-1133">Transmembrane helix</keyword>
<keyword evidence="3" id="KW-1185">Reference proteome</keyword>
<evidence type="ECO:0000256" key="1">
    <source>
        <dbReference type="SAM" id="Phobius"/>
    </source>
</evidence>
<organism evidence="2 3">
    <name type="scientific">Polysphondylium violaceum</name>
    <dbReference type="NCBI Taxonomy" id="133409"/>
    <lineage>
        <taxon>Eukaryota</taxon>
        <taxon>Amoebozoa</taxon>
        <taxon>Evosea</taxon>
        <taxon>Eumycetozoa</taxon>
        <taxon>Dictyostelia</taxon>
        <taxon>Dictyosteliales</taxon>
        <taxon>Dictyosteliaceae</taxon>
        <taxon>Polysphondylium</taxon>
    </lineage>
</organism>
<name>A0A8J4PN90_9MYCE</name>
<evidence type="ECO:0000313" key="3">
    <source>
        <dbReference type="Proteomes" id="UP000695562"/>
    </source>
</evidence>
<keyword evidence="1" id="KW-0812">Transmembrane</keyword>
<gene>
    <name evidence="2" type="ORF">CYY_008223</name>
</gene>
<comment type="caution">
    <text evidence="2">The sequence shown here is derived from an EMBL/GenBank/DDBJ whole genome shotgun (WGS) entry which is preliminary data.</text>
</comment>
<dbReference type="AlphaFoldDB" id="A0A8J4PN90"/>
<accession>A0A8J4PN90</accession>
<feature type="transmembrane region" description="Helical" evidence="1">
    <location>
        <begin position="103"/>
        <end position="128"/>
    </location>
</feature>
<protein>
    <submittedName>
        <fullName evidence="2">Uncharacterized protein</fullName>
    </submittedName>
</protein>
<keyword evidence="1" id="KW-0472">Membrane</keyword>
<dbReference type="InterPro" id="IPR011856">
    <property type="entry name" value="tRNA_endonuc-like_dom_sf"/>
</dbReference>
<dbReference type="EMBL" id="AJWJ01000489">
    <property type="protein sequence ID" value="KAF2070458.1"/>
    <property type="molecule type" value="Genomic_DNA"/>
</dbReference>
<dbReference type="Proteomes" id="UP000695562">
    <property type="component" value="Unassembled WGS sequence"/>
</dbReference>
<dbReference type="OrthoDB" id="16938at2759"/>
<reference evidence="2" key="1">
    <citation type="submission" date="2020-01" db="EMBL/GenBank/DDBJ databases">
        <title>Development of genomics and gene disruption for Polysphondylium violaceum indicates a role for the polyketide synthase stlB in stalk morphogenesis.</title>
        <authorList>
            <person name="Narita B."/>
            <person name="Kawabe Y."/>
            <person name="Kin K."/>
            <person name="Saito T."/>
            <person name="Gibbs R."/>
            <person name="Kuspa A."/>
            <person name="Muzny D."/>
            <person name="Queller D."/>
            <person name="Richards S."/>
            <person name="Strassman J."/>
            <person name="Sucgang R."/>
            <person name="Worley K."/>
            <person name="Schaap P."/>
        </authorList>
    </citation>
    <scope>NUCLEOTIDE SEQUENCE</scope>
    <source>
        <strain evidence="2">QSvi11</strain>
    </source>
</reference>
<dbReference type="GO" id="GO:0003676">
    <property type="term" value="F:nucleic acid binding"/>
    <property type="evidence" value="ECO:0007669"/>
    <property type="project" value="InterPro"/>
</dbReference>
<sequence length="135" mass="15394">MLDNRLAFNIKRNVILKDKNGNISEIDIVYGFIFKKYIECKCYTSQPVPLKDVAKFKEVLLMNNISPHQGLFFTTSTYVPRASTIGILTIDGEQLKSMERTSFFVGIFKSFAYVFGTALGLGLISVFIKEEYKKK</sequence>
<proteinExistence type="predicted"/>